<protein>
    <submittedName>
        <fullName evidence="1">Uncharacterized protein</fullName>
    </submittedName>
</protein>
<accession>A0ACC2FV02</accession>
<comment type="caution">
    <text evidence="1">The sequence shown here is derived from an EMBL/GenBank/DDBJ whole genome shotgun (WGS) entry which is preliminary data.</text>
</comment>
<proteinExistence type="predicted"/>
<organism evidence="1 2">
    <name type="scientific">Dallia pectoralis</name>
    <name type="common">Alaska blackfish</name>
    <dbReference type="NCBI Taxonomy" id="75939"/>
    <lineage>
        <taxon>Eukaryota</taxon>
        <taxon>Metazoa</taxon>
        <taxon>Chordata</taxon>
        <taxon>Craniata</taxon>
        <taxon>Vertebrata</taxon>
        <taxon>Euteleostomi</taxon>
        <taxon>Actinopterygii</taxon>
        <taxon>Neopterygii</taxon>
        <taxon>Teleostei</taxon>
        <taxon>Protacanthopterygii</taxon>
        <taxon>Esociformes</taxon>
        <taxon>Umbridae</taxon>
        <taxon>Dallia</taxon>
    </lineage>
</organism>
<dbReference type="EMBL" id="CM055748">
    <property type="protein sequence ID" value="KAJ7995259.1"/>
    <property type="molecule type" value="Genomic_DNA"/>
</dbReference>
<evidence type="ECO:0000313" key="1">
    <source>
        <dbReference type="EMBL" id="KAJ7995259.1"/>
    </source>
</evidence>
<reference evidence="1" key="1">
    <citation type="submission" date="2021-05" db="EMBL/GenBank/DDBJ databases">
        <authorList>
            <person name="Pan Q."/>
            <person name="Jouanno E."/>
            <person name="Zahm M."/>
            <person name="Klopp C."/>
            <person name="Cabau C."/>
            <person name="Louis A."/>
            <person name="Berthelot C."/>
            <person name="Parey E."/>
            <person name="Roest Crollius H."/>
            <person name="Montfort J."/>
            <person name="Robinson-Rechavi M."/>
            <person name="Bouchez O."/>
            <person name="Lampietro C."/>
            <person name="Lopez Roques C."/>
            <person name="Donnadieu C."/>
            <person name="Postlethwait J."/>
            <person name="Bobe J."/>
            <person name="Dillon D."/>
            <person name="Chandos A."/>
            <person name="von Hippel F."/>
            <person name="Guiguen Y."/>
        </authorList>
    </citation>
    <scope>NUCLEOTIDE SEQUENCE</scope>
    <source>
        <strain evidence="1">YG-Jan2019</strain>
    </source>
</reference>
<gene>
    <name evidence="1" type="ORF">DPEC_G00242690</name>
</gene>
<name>A0ACC2FV02_DALPE</name>
<sequence>MQKEVKDEVRATVGSRAPSPTLPQTIVHLPQTHRLFGPCEKDPRRAFVRAPLRLGPAVRPGVVHRGPLETALRVHLISLAVPRSLMTIWLPGRAGSAERGLRGDFTPPRRCVRGTGGRRGGGGVVCLGGGSSEDGLHVLVCLPPSTSLGEDWS</sequence>
<keyword evidence="2" id="KW-1185">Reference proteome</keyword>
<dbReference type="Proteomes" id="UP001157502">
    <property type="component" value="Chromosome 21"/>
</dbReference>
<evidence type="ECO:0000313" key="2">
    <source>
        <dbReference type="Proteomes" id="UP001157502"/>
    </source>
</evidence>